<organism evidence="1 2">
    <name type="scientific">Mycena alexandri</name>
    <dbReference type="NCBI Taxonomy" id="1745969"/>
    <lineage>
        <taxon>Eukaryota</taxon>
        <taxon>Fungi</taxon>
        <taxon>Dikarya</taxon>
        <taxon>Basidiomycota</taxon>
        <taxon>Agaricomycotina</taxon>
        <taxon>Agaricomycetes</taxon>
        <taxon>Agaricomycetidae</taxon>
        <taxon>Agaricales</taxon>
        <taxon>Marasmiineae</taxon>
        <taxon>Mycenaceae</taxon>
        <taxon>Mycena</taxon>
    </lineage>
</organism>
<dbReference type="AlphaFoldDB" id="A0AAD6X7Z3"/>
<name>A0AAD6X7Z3_9AGAR</name>
<proteinExistence type="predicted"/>
<reference evidence="1" key="1">
    <citation type="submission" date="2023-03" db="EMBL/GenBank/DDBJ databases">
        <title>Massive genome expansion in bonnet fungi (Mycena s.s.) driven by repeated elements and novel gene families across ecological guilds.</title>
        <authorList>
            <consortium name="Lawrence Berkeley National Laboratory"/>
            <person name="Harder C.B."/>
            <person name="Miyauchi S."/>
            <person name="Viragh M."/>
            <person name="Kuo A."/>
            <person name="Thoen E."/>
            <person name="Andreopoulos B."/>
            <person name="Lu D."/>
            <person name="Skrede I."/>
            <person name="Drula E."/>
            <person name="Henrissat B."/>
            <person name="Morin E."/>
            <person name="Kohler A."/>
            <person name="Barry K."/>
            <person name="LaButti K."/>
            <person name="Morin E."/>
            <person name="Salamov A."/>
            <person name="Lipzen A."/>
            <person name="Mereny Z."/>
            <person name="Hegedus B."/>
            <person name="Baldrian P."/>
            <person name="Stursova M."/>
            <person name="Weitz H."/>
            <person name="Taylor A."/>
            <person name="Grigoriev I.V."/>
            <person name="Nagy L.G."/>
            <person name="Martin F."/>
            <person name="Kauserud H."/>
        </authorList>
    </citation>
    <scope>NUCLEOTIDE SEQUENCE</scope>
    <source>
        <strain evidence="1">CBHHK200</strain>
    </source>
</reference>
<protein>
    <submittedName>
        <fullName evidence="1">Uncharacterized protein</fullName>
    </submittedName>
</protein>
<sequence length="100" mass="11089">MPATSFFNAGVRPFPLCCFVIDIFPLSSPLRPRFWPPSHTYPDINVAIHSAITALAFSRCVQIAAATIQAGLQYKVILTMMVGNTPQRLYCGIVLDVQYQ</sequence>
<dbReference type="EMBL" id="JARJCM010000050">
    <property type="protein sequence ID" value="KAJ7035469.1"/>
    <property type="molecule type" value="Genomic_DNA"/>
</dbReference>
<gene>
    <name evidence="1" type="ORF">C8F04DRAFT_1182371</name>
</gene>
<dbReference type="Proteomes" id="UP001218188">
    <property type="component" value="Unassembled WGS sequence"/>
</dbReference>
<comment type="caution">
    <text evidence="1">The sequence shown here is derived from an EMBL/GenBank/DDBJ whole genome shotgun (WGS) entry which is preliminary data.</text>
</comment>
<evidence type="ECO:0000313" key="2">
    <source>
        <dbReference type="Proteomes" id="UP001218188"/>
    </source>
</evidence>
<evidence type="ECO:0000313" key="1">
    <source>
        <dbReference type="EMBL" id="KAJ7035469.1"/>
    </source>
</evidence>
<accession>A0AAD6X7Z3</accession>
<keyword evidence="2" id="KW-1185">Reference proteome</keyword>